<comment type="caution">
    <text evidence="1">The sequence shown here is derived from an EMBL/GenBank/DDBJ whole genome shotgun (WGS) entry which is preliminary data.</text>
</comment>
<evidence type="ECO:0000313" key="2">
    <source>
        <dbReference type="Proteomes" id="UP001179952"/>
    </source>
</evidence>
<protein>
    <submittedName>
        <fullName evidence="1">Uncharacterized protein</fullName>
    </submittedName>
</protein>
<dbReference type="AlphaFoldDB" id="A0AAV9A0J4"/>
<organism evidence="1 2">
    <name type="scientific">Acorus gramineus</name>
    <name type="common">Dwarf sweet flag</name>
    <dbReference type="NCBI Taxonomy" id="55184"/>
    <lineage>
        <taxon>Eukaryota</taxon>
        <taxon>Viridiplantae</taxon>
        <taxon>Streptophyta</taxon>
        <taxon>Embryophyta</taxon>
        <taxon>Tracheophyta</taxon>
        <taxon>Spermatophyta</taxon>
        <taxon>Magnoliopsida</taxon>
        <taxon>Liliopsida</taxon>
        <taxon>Acoraceae</taxon>
        <taxon>Acorus</taxon>
    </lineage>
</organism>
<dbReference type="Proteomes" id="UP001179952">
    <property type="component" value="Unassembled WGS sequence"/>
</dbReference>
<proteinExistence type="predicted"/>
<name>A0AAV9A0J4_ACOGR</name>
<reference evidence="1" key="1">
    <citation type="journal article" date="2023" name="Nat. Commun.">
        <title>Diploid and tetraploid genomes of Acorus and the evolution of monocots.</title>
        <authorList>
            <person name="Ma L."/>
            <person name="Liu K.W."/>
            <person name="Li Z."/>
            <person name="Hsiao Y.Y."/>
            <person name="Qi Y."/>
            <person name="Fu T."/>
            <person name="Tang G.D."/>
            <person name="Zhang D."/>
            <person name="Sun W.H."/>
            <person name="Liu D.K."/>
            <person name="Li Y."/>
            <person name="Chen G.Z."/>
            <person name="Liu X.D."/>
            <person name="Liao X.Y."/>
            <person name="Jiang Y.T."/>
            <person name="Yu X."/>
            <person name="Hao Y."/>
            <person name="Huang J."/>
            <person name="Zhao X.W."/>
            <person name="Ke S."/>
            <person name="Chen Y.Y."/>
            <person name="Wu W.L."/>
            <person name="Hsu J.L."/>
            <person name="Lin Y.F."/>
            <person name="Huang M.D."/>
            <person name="Li C.Y."/>
            <person name="Huang L."/>
            <person name="Wang Z.W."/>
            <person name="Zhao X."/>
            <person name="Zhong W.Y."/>
            <person name="Peng D.H."/>
            <person name="Ahmad S."/>
            <person name="Lan S."/>
            <person name="Zhang J.S."/>
            <person name="Tsai W.C."/>
            <person name="Van de Peer Y."/>
            <person name="Liu Z.J."/>
        </authorList>
    </citation>
    <scope>NUCLEOTIDE SEQUENCE</scope>
    <source>
        <strain evidence="1">SCP</strain>
    </source>
</reference>
<evidence type="ECO:0000313" key="1">
    <source>
        <dbReference type="EMBL" id="KAK1258141.1"/>
    </source>
</evidence>
<accession>A0AAV9A0J4</accession>
<keyword evidence="2" id="KW-1185">Reference proteome</keyword>
<reference evidence="1" key="2">
    <citation type="submission" date="2023-06" db="EMBL/GenBank/DDBJ databases">
        <authorList>
            <person name="Ma L."/>
            <person name="Liu K.-W."/>
            <person name="Li Z."/>
            <person name="Hsiao Y.-Y."/>
            <person name="Qi Y."/>
            <person name="Fu T."/>
            <person name="Tang G."/>
            <person name="Zhang D."/>
            <person name="Sun W.-H."/>
            <person name="Liu D.-K."/>
            <person name="Li Y."/>
            <person name="Chen G.-Z."/>
            <person name="Liu X.-D."/>
            <person name="Liao X.-Y."/>
            <person name="Jiang Y.-T."/>
            <person name="Yu X."/>
            <person name="Hao Y."/>
            <person name="Huang J."/>
            <person name="Zhao X.-W."/>
            <person name="Ke S."/>
            <person name="Chen Y.-Y."/>
            <person name="Wu W.-L."/>
            <person name="Hsu J.-L."/>
            <person name="Lin Y.-F."/>
            <person name="Huang M.-D."/>
            <person name="Li C.-Y."/>
            <person name="Huang L."/>
            <person name="Wang Z.-W."/>
            <person name="Zhao X."/>
            <person name="Zhong W.-Y."/>
            <person name="Peng D.-H."/>
            <person name="Ahmad S."/>
            <person name="Lan S."/>
            <person name="Zhang J.-S."/>
            <person name="Tsai W.-C."/>
            <person name="Van De Peer Y."/>
            <person name="Liu Z.-J."/>
        </authorList>
    </citation>
    <scope>NUCLEOTIDE SEQUENCE</scope>
    <source>
        <strain evidence="1">SCP</strain>
        <tissue evidence="1">Leaves</tissue>
    </source>
</reference>
<gene>
    <name evidence="1" type="ORF">QJS04_geneDACA024986</name>
</gene>
<sequence length="204" mass="23659">MDIVINCLVYNFTCNPICLVKRDIIHFILSRMMKDGLNRNSIIAKEELQLHSMVTKGGHENKNLISLMQFQASEAVFQHLIEAMERMTVHHDQERPVTNEAIPLWVQNHRVLHHHKNDFSKEELDEFLDPGQARSVVKVKLPEFNGQLHIKDYLNWLGAVEHFFDYIEALDAKKTKLVAIKLKVQHGGNNSNCLAPGWENIQFR</sequence>
<dbReference type="EMBL" id="JAUJYN010000024">
    <property type="protein sequence ID" value="KAK1258141.1"/>
    <property type="molecule type" value="Genomic_DNA"/>
</dbReference>